<evidence type="ECO:0000313" key="1">
    <source>
        <dbReference type="EMBL" id="HHE32038.1"/>
    </source>
</evidence>
<gene>
    <name evidence="1" type="ORF">ENL07_05280</name>
</gene>
<name>A0A7C5H8K8_9CHLB</name>
<evidence type="ECO:0008006" key="2">
    <source>
        <dbReference type="Google" id="ProtNLM"/>
    </source>
</evidence>
<comment type="caution">
    <text evidence="1">The sequence shown here is derived from an EMBL/GenBank/DDBJ whole genome shotgun (WGS) entry which is preliminary data.</text>
</comment>
<dbReference type="AlphaFoldDB" id="A0A7C5H8K8"/>
<sequence length="105" mass="11924">MRSLPVFLLFMVVLGGCGLQKEKKLDANDLHFAEFYGDYLARSGVAPKGKAVPYTDLTPAELDTLFARHGLNQKIFDAKLKAYSQDPQLWRAVLEHVQKELHHQQ</sequence>
<proteinExistence type="predicted"/>
<organism evidence="1">
    <name type="scientific">Chlorobaculum parvum</name>
    <dbReference type="NCBI Taxonomy" id="274539"/>
    <lineage>
        <taxon>Bacteria</taxon>
        <taxon>Pseudomonadati</taxon>
        <taxon>Chlorobiota</taxon>
        <taxon>Chlorobiia</taxon>
        <taxon>Chlorobiales</taxon>
        <taxon>Chlorobiaceae</taxon>
        <taxon>Chlorobaculum</taxon>
    </lineage>
</organism>
<protein>
    <recommendedName>
        <fullName evidence="2">DUF4296 domain-containing protein</fullName>
    </recommendedName>
</protein>
<reference evidence="1" key="1">
    <citation type="journal article" date="2020" name="mSystems">
        <title>Genome- and Community-Level Interaction Insights into Carbon Utilization and Element Cycling Functions of Hydrothermarchaeota in Hydrothermal Sediment.</title>
        <authorList>
            <person name="Zhou Z."/>
            <person name="Liu Y."/>
            <person name="Xu W."/>
            <person name="Pan J."/>
            <person name="Luo Z.H."/>
            <person name="Li M."/>
        </authorList>
    </citation>
    <scope>NUCLEOTIDE SEQUENCE [LARGE SCALE GENOMIC DNA]</scope>
    <source>
        <strain evidence="1">HyVt-633</strain>
    </source>
</reference>
<dbReference type="EMBL" id="DRSQ01000110">
    <property type="protein sequence ID" value="HHE32038.1"/>
    <property type="molecule type" value="Genomic_DNA"/>
</dbReference>
<accession>A0A7C5H8K8</accession>
<dbReference type="Proteomes" id="UP000886058">
    <property type="component" value="Unassembled WGS sequence"/>
</dbReference>
<dbReference type="PROSITE" id="PS51257">
    <property type="entry name" value="PROKAR_LIPOPROTEIN"/>
    <property type="match status" value="1"/>
</dbReference>